<proteinExistence type="inferred from homology"/>
<organism evidence="10">
    <name type="scientific">Acididesulfobacillus acetoxydans</name>
    <dbReference type="NCBI Taxonomy" id="1561005"/>
    <lineage>
        <taxon>Bacteria</taxon>
        <taxon>Bacillati</taxon>
        <taxon>Bacillota</taxon>
        <taxon>Clostridia</taxon>
        <taxon>Eubacteriales</taxon>
        <taxon>Peptococcaceae</taxon>
        <taxon>Acididesulfobacillus</taxon>
    </lineage>
</organism>
<dbReference type="GO" id="GO:0033726">
    <property type="term" value="F:aldehyde ferredoxin oxidoreductase activity"/>
    <property type="evidence" value="ECO:0007669"/>
    <property type="project" value="UniProtKB-EC"/>
</dbReference>
<reference evidence="10" key="2">
    <citation type="submission" date="2020-01" db="EMBL/GenBank/DDBJ databases">
        <authorList>
            <person name="Hornung B."/>
        </authorList>
    </citation>
    <scope>NUCLEOTIDE SEQUENCE</scope>
    <source>
        <strain evidence="10">PacBioINE</strain>
    </source>
</reference>
<dbReference type="Pfam" id="PF02730">
    <property type="entry name" value="AFOR_N"/>
    <property type="match status" value="1"/>
</dbReference>
<gene>
    <name evidence="10" type="ORF">DEACI_1279</name>
    <name evidence="11" type="ORF">DEACI_3891</name>
</gene>
<dbReference type="InterPro" id="IPR013984">
    <property type="entry name" value="Ald_Fedxn_OxRdtase_dom2"/>
</dbReference>
<comment type="cofactor">
    <cofactor evidence="1">
        <name>[4Fe-4S] cluster</name>
        <dbReference type="ChEBI" id="CHEBI:49883"/>
    </cofactor>
</comment>
<keyword evidence="5 10" id="KW-0560">Oxidoreductase</keyword>
<comment type="cofactor">
    <cofactor evidence="8">
        <name>tungstopterin</name>
        <dbReference type="ChEBI" id="CHEBI:30402"/>
    </cofactor>
</comment>
<dbReference type="InterPro" id="IPR013985">
    <property type="entry name" value="Ald_Fedxn_OxRdtase_dom3"/>
</dbReference>
<dbReference type="Gene3D" id="1.10.569.10">
    <property type="entry name" value="Aldehyde Ferredoxin Oxidoreductase Protein, subunit A, domain 2"/>
    <property type="match status" value="1"/>
</dbReference>
<dbReference type="Gene3D" id="3.60.9.10">
    <property type="entry name" value="Aldehyde ferredoxin oxidoreductase, N-terminal domain"/>
    <property type="match status" value="1"/>
</dbReference>
<dbReference type="Proteomes" id="UP001071230">
    <property type="component" value="Unassembled WGS sequence"/>
</dbReference>
<dbReference type="AlphaFoldDB" id="A0A8S0XB11"/>
<dbReference type="SUPFAM" id="SSF48310">
    <property type="entry name" value="Aldehyde ferredoxin oxidoreductase, C-terminal domains"/>
    <property type="match status" value="1"/>
</dbReference>
<dbReference type="GO" id="GO:0051539">
    <property type="term" value="F:4 iron, 4 sulfur cluster binding"/>
    <property type="evidence" value="ECO:0007669"/>
    <property type="project" value="UniProtKB-KW"/>
</dbReference>
<sequence>MKGYSGKIIRVDLGTREVRIEEPLRLWYEKYLGGKGLGYRYLLQDVDAKVDPLGPDNEIIFMNGPFAGTIVPTSSRLAVLTKSPATGTILVSLVGGGVAAELKYAGYDGIIICGRAASPVYLYVSNHKVAIEKADALWGKGIHETEGWLREKYKPEVKSLTIGPGGENEVLYACITVDSYHQAGRGGAGAVMGSKNLKAIVVQGSTGVQIGSDMKSFLDYILDIRKRDVLTEAHLWTDLTGTPGTVDASQEIGVLPTRNYQDGQYEKVAGINSDAVKMKLKRTRACATCPLGCGRFTQAKDGSLVEGPEYETLGLAGSNCDVDDMDTLIRFNKLCDDLGLDTISTGGVLAFAMEATEKGIYDFGIRFGEGEKMLDYVKRIAGRQDVGNLLAAGVKRAAAAVGGQDIAMEVKGLEFPAFDPRGSYGMALAYATSDRGACHQRAFAIEEDAFGSMDPFTFVNKAEVVKRQQDYNSAKDSLIICDFWRPSPETLAEIYTKVTGWPMTAKELKICGERIWNMGQMFNQGAGFSRKDDYLPPRVLHDPLLNGPAAHKTFKVDEFTASLSELYGMRGWDESGKVQTEKLKQLGMDDGIAGGESEL</sequence>
<dbReference type="RefSeq" id="WP_240984274.1">
    <property type="nucleotide sequence ID" value="NZ_CDGJ01000132.1"/>
</dbReference>
<keyword evidence="3" id="KW-0004">4Fe-4S</keyword>
<evidence type="ECO:0000313" key="12">
    <source>
        <dbReference type="Proteomes" id="UP001071230"/>
    </source>
</evidence>
<dbReference type="PANTHER" id="PTHR30038">
    <property type="entry name" value="ALDEHYDE FERREDOXIN OXIDOREDUCTASE"/>
    <property type="match status" value="1"/>
</dbReference>
<evidence type="ECO:0000256" key="5">
    <source>
        <dbReference type="ARBA" id="ARBA00023002"/>
    </source>
</evidence>
<evidence type="ECO:0000313" key="10">
    <source>
        <dbReference type="EMBL" id="CAA7600626.1"/>
    </source>
</evidence>
<dbReference type="SUPFAM" id="SSF56228">
    <property type="entry name" value="Aldehyde ferredoxin oxidoreductase, N-terminal domain"/>
    <property type="match status" value="1"/>
</dbReference>
<evidence type="ECO:0000259" key="9">
    <source>
        <dbReference type="SMART" id="SM00790"/>
    </source>
</evidence>
<name>A0A8S0XB11_9FIRM</name>
<keyword evidence="12" id="KW-1185">Reference proteome</keyword>
<dbReference type="EC" id="1.2.7.5" evidence="10 11"/>
<evidence type="ECO:0000256" key="1">
    <source>
        <dbReference type="ARBA" id="ARBA00001966"/>
    </source>
</evidence>
<evidence type="ECO:0000313" key="11">
    <source>
        <dbReference type="EMBL" id="CEJ09407.1"/>
    </source>
</evidence>
<dbReference type="InterPro" id="IPR036021">
    <property type="entry name" value="Tungsten_al_ferr_oxy-like_C"/>
</dbReference>
<evidence type="ECO:0000256" key="3">
    <source>
        <dbReference type="ARBA" id="ARBA00022485"/>
    </source>
</evidence>
<keyword evidence="4" id="KW-0479">Metal-binding</keyword>
<dbReference type="GO" id="GO:0009055">
    <property type="term" value="F:electron transfer activity"/>
    <property type="evidence" value="ECO:0007669"/>
    <property type="project" value="InterPro"/>
</dbReference>
<dbReference type="InterPro" id="IPR036503">
    <property type="entry name" value="Ald_Fedxn_OxRdtase_N_sf"/>
</dbReference>
<dbReference type="SMART" id="SM00790">
    <property type="entry name" value="AFOR_N"/>
    <property type="match status" value="1"/>
</dbReference>
<keyword evidence="6" id="KW-0408">Iron</keyword>
<protein>
    <submittedName>
        <fullName evidence="10 11">Aldehyde ferredoxin oxidoreductase</fullName>
        <ecNumber evidence="10 11">1.2.7.5</ecNumber>
    </submittedName>
</protein>
<dbReference type="InterPro" id="IPR013983">
    <property type="entry name" value="Ald_Fedxn_OxRdtase_N"/>
</dbReference>
<evidence type="ECO:0000256" key="6">
    <source>
        <dbReference type="ARBA" id="ARBA00023004"/>
    </source>
</evidence>
<feature type="domain" description="Aldehyde ferredoxin oxidoreductase N-terminal" evidence="9">
    <location>
        <begin position="4"/>
        <end position="206"/>
    </location>
</feature>
<reference evidence="11" key="1">
    <citation type="submission" date="2014-11" db="EMBL/GenBank/DDBJ databases">
        <authorList>
            <person name="Hornung B.V."/>
        </authorList>
    </citation>
    <scope>NUCLEOTIDE SEQUENCE</scope>
    <source>
        <strain evidence="11">INE</strain>
    </source>
</reference>
<dbReference type="InterPro" id="IPR001203">
    <property type="entry name" value="OxRdtase_Ald_Fedxn_C"/>
</dbReference>
<evidence type="ECO:0000256" key="7">
    <source>
        <dbReference type="ARBA" id="ARBA00023014"/>
    </source>
</evidence>
<evidence type="ECO:0000256" key="2">
    <source>
        <dbReference type="ARBA" id="ARBA00011032"/>
    </source>
</evidence>
<dbReference type="EMBL" id="LR746496">
    <property type="protein sequence ID" value="CAA7600626.1"/>
    <property type="molecule type" value="Genomic_DNA"/>
</dbReference>
<comment type="similarity">
    <text evidence="2">Belongs to the AOR/FOR family.</text>
</comment>
<evidence type="ECO:0000256" key="8">
    <source>
        <dbReference type="ARBA" id="ARBA00049934"/>
    </source>
</evidence>
<keyword evidence="7" id="KW-0411">Iron-sulfur</keyword>
<dbReference type="Proteomes" id="UP000836597">
    <property type="component" value="Chromosome"/>
</dbReference>
<dbReference type="GO" id="GO:0046872">
    <property type="term" value="F:metal ion binding"/>
    <property type="evidence" value="ECO:0007669"/>
    <property type="project" value="UniProtKB-KW"/>
</dbReference>
<dbReference type="Gene3D" id="1.10.599.10">
    <property type="entry name" value="Aldehyde Ferredoxin Oxidoreductase Protein, subunit A, domain 3"/>
    <property type="match status" value="1"/>
</dbReference>
<dbReference type="InterPro" id="IPR051919">
    <property type="entry name" value="W-dependent_AOR"/>
</dbReference>
<accession>A0A8S0XB11</accession>
<evidence type="ECO:0000256" key="4">
    <source>
        <dbReference type="ARBA" id="ARBA00022723"/>
    </source>
</evidence>
<dbReference type="Pfam" id="PF01314">
    <property type="entry name" value="AFOR_C"/>
    <property type="match status" value="1"/>
</dbReference>
<dbReference type="EMBL" id="CDGJ01000132">
    <property type="protein sequence ID" value="CEJ09407.1"/>
    <property type="molecule type" value="Genomic_DNA"/>
</dbReference>
<dbReference type="KEGG" id="aacx:DEACI_1279"/>
<dbReference type="PANTHER" id="PTHR30038:SF0">
    <property type="entry name" value="TUNGSTEN-CONTAINING ALDEHYDE FERREDOXIN OXIDOREDUCTASE"/>
    <property type="match status" value="1"/>
</dbReference>